<keyword evidence="2" id="KW-1185">Reference proteome</keyword>
<comment type="caution">
    <text evidence="1">The sequence shown here is derived from an EMBL/GenBank/DDBJ whole genome shotgun (WGS) entry which is preliminary data.</text>
</comment>
<protein>
    <submittedName>
        <fullName evidence="1">Uncharacterized protein</fullName>
    </submittedName>
</protein>
<dbReference type="RefSeq" id="WP_164471358.1">
    <property type="nucleotide sequence ID" value="NZ_CP033325.1"/>
</dbReference>
<proteinExistence type="predicted"/>
<dbReference type="EMBL" id="JBHSGF010000005">
    <property type="protein sequence ID" value="MFC4555250.1"/>
    <property type="molecule type" value="Genomic_DNA"/>
</dbReference>
<reference evidence="2" key="1">
    <citation type="journal article" date="2019" name="Int. J. Syst. Evol. Microbiol.">
        <title>The Global Catalogue of Microorganisms (GCM) 10K type strain sequencing project: providing services to taxonomists for standard genome sequencing and annotation.</title>
        <authorList>
            <consortium name="The Broad Institute Genomics Platform"/>
            <consortium name="The Broad Institute Genome Sequencing Center for Infectious Disease"/>
            <person name="Wu L."/>
            <person name="Ma J."/>
        </authorList>
    </citation>
    <scope>NUCLEOTIDE SEQUENCE [LARGE SCALE GENOMIC DNA]</scope>
    <source>
        <strain evidence="2">JCM 3369</strain>
    </source>
</reference>
<name>A0ABV9D918_9MICO</name>
<gene>
    <name evidence="1" type="ORF">ACFO3F_08315</name>
</gene>
<sequence>MLYMWVEALHCVETTDGLGGDEPYLVVFAADLDAPATTHRRYGPFDMSDGDTRPIGFIPFWFNDDERELASPDAAIIIAALMEHDNSSPFSAGASAAAAGASSIARTRGAARDVRVKDAMGRIRRGLKATFTGAPDDDIIDLQELRFTPEDLALAETGRTASQTLAFNGQGGSYTATFGTRMRGQTKWRFCNHCFAMFYQGFTTEFIPRNGVCPGNGGAGHVAQGYRYYLPHDRPASPATEAGWRFCNRCFAMVRPGSGLGSAPGDPGTCPAGAGGHERQGFRFSLPLSTQAPTGQDQWARCGRCRVLFYDGDAHHKGVCPAGGAHARATTLQGAPLEALKLDFEP</sequence>
<accession>A0ABV9D918</accession>
<evidence type="ECO:0000313" key="1">
    <source>
        <dbReference type="EMBL" id="MFC4555250.1"/>
    </source>
</evidence>
<organism evidence="1 2">
    <name type="scientific">Georgenia faecalis</name>
    <dbReference type="NCBI Taxonomy" id="2483799"/>
    <lineage>
        <taxon>Bacteria</taxon>
        <taxon>Bacillati</taxon>
        <taxon>Actinomycetota</taxon>
        <taxon>Actinomycetes</taxon>
        <taxon>Micrococcales</taxon>
        <taxon>Bogoriellaceae</taxon>
        <taxon>Georgenia</taxon>
    </lineage>
</organism>
<dbReference type="Proteomes" id="UP001595955">
    <property type="component" value="Unassembled WGS sequence"/>
</dbReference>
<evidence type="ECO:0000313" key="2">
    <source>
        <dbReference type="Proteomes" id="UP001595955"/>
    </source>
</evidence>